<feature type="compositionally biased region" description="Low complexity" evidence="4">
    <location>
        <begin position="234"/>
        <end position="255"/>
    </location>
</feature>
<dbReference type="InterPro" id="IPR023779">
    <property type="entry name" value="Chromodomain_CS"/>
</dbReference>
<organism evidence="6 7">
    <name type="scientific">Eutypa lata (strain UCR-EL1)</name>
    <name type="common">Grapevine dieback disease fungus</name>
    <name type="synonym">Eutypa armeniacae</name>
    <dbReference type="NCBI Taxonomy" id="1287681"/>
    <lineage>
        <taxon>Eukaryota</taxon>
        <taxon>Fungi</taxon>
        <taxon>Dikarya</taxon>
        <taxon>Ascomycota</taxon>
        <taxon>Pezizomycotina</taxon>
        <taxon>Sordariomycetes</taxon>
        <taxon>Xylariomycetidae</taxon>
        <taxon>Xylariales</taxon>
        <taxon>Diatrypaceae</taxon>
        <taxon>Eutypa</taxon>
    </lineage>
</organism>
<evidence type="ECO:0000256" key="1">
    <source>
        <dbReference type="ARBA" id="ARBA00004123"/>
    </source>
</evidence>
<feature type="compositionally biased region" description="Basic residues" evidence="4">
    <location>
        <begin position="111"/>
        <end position="121"/>
    </location>
</feature>
<comment type="subcellular location">
    <subcellularLocation>
        <location evidence="1">Nucleus</location>
    </subcellularLocation>
</comment>
<dbReference type="InterPro" id="IPR016197">
    <property type="entry name" value="Chromo-like_dom_sf"/>
</dbReference>
<feature type="compositionally biased region" description="Acidic residues" evidence="4">
    <location>
        <begin position="140"/>
        <end position="152"/>
    </location>
</feature>
<evidence type="ECO:0000256" key="2">
    <source>
        <dbReference type="ARBA" id="ARBA00011353"/>
    </source>
</evidence>
<accession>M7SZD1</accession>
<evidence type="ECO:0000256" key="3">
    <source>
        <dbReference type="ARBA" id="ARBA00023242"/>
    </source>
</evidence>
<feature type="compositionally biased region" description="Polar residues" evidence="4">
    <location>
        <begin position="39"/>
        <end position="59"/>
    </location>
</feature>
<dbReference type="eggNOG" id="KOG1911">
    <property type="taxonomic scope" value="Eukaryota"/>
</dbReference>
<dbReference type="CDD" id="cd00024">
    <property type="entry name" value="CD_CSD"/>
    <property type="match status" value="1"/>
</dbReference>
<gene>
    <name evidence="6" type="ORF">UCREL1_963</name>
</gene>
<dbReference type="STRING" id="1287681.M7SZD1"/>
<name>M7SZD1_EUTLA</name>
<dbReference type="AlphaFoldDB" id="M7SZD1"/>
<sequence length="327" mass="35586">MASYPDFGDLNGSSSSIVLPSIEQFNGYTSGEDDDHVQLQVQSDIMNDSTRQHDAQQNGAVKKSRTGKSKGKGKKKEKQNVAFANGGPSEEGPGSHRVNEARDLETEKTTRKTQGRGKPRSIVRIGEPEEENGDVNLNGDDYDENDDTEIDSEPGKQVALIKQEEPIKTPGRGRGRPSKNSAINSNLKAVGGSSAKKRKRVELETGPSQRPTRAAAESARSGMAEQSASKRSKPSAATTPATKSKAKAKTNGASAPVTRRGRKPDTSNHEYAVEKIVDSRLNKKKGAIEYFVKWQNYAASENTWEPADNLEHCSKKLAQYTKSQKSK</sequence>
<evidence type="ECO:0000313" key="6">
    <source>
        <dbReference type="EMBL" id="EMR71984.1"/>
    </source>
</evidence>
<dbReference type="EMBL" id="KB705547">
    <property type="protein sequence ID" value="EMR71984.1"/>
    <property type="molecule type" value="Genomic_DNA"/>
</dbReference>
<feature type="compositionally biased region" description="Polar residues" evidence="4">
    <location>
        <begin position="178"/>
        <end position="187"/>
    </location>
</feature>
<dbReference type="InterPro" id="IPR023780">
    <property type="entry name" value="Chromo_domain"/>
</dbReference>
<feature type="compositionally biased region" description="Basic residues" evidence="4">
    <location>
        <begin position="62"/>
        <end position="77"/>
    </location>
</feature>
<keyword evidence="3" id="KW-0539">Nucleus</keyword>
<protein>
    <submittedName>
        <fullName evidence="6">Putative heterochromatin protein 1 protein</fullName>
    </submittedName>
</protein>
<dbReference type="InterPro" id="IPR000953">
    <property type="entry name" value="Chromo/chromo_shadow_dom"/>
</dbReference>
<dbReference type="SMART" id="SM00298">
    <property type="entry name" value="CHROMO"/>
    <property type="match status" value="1"/>
</dbReference>
<dbReference type="InterPro" id="IPR017984">
    <property type="entry name" value="Chromo_dom_subgr"/>
</dbReference>
<evidence type="ECO:0000256" key="4">
    <source>
        <dbReference type="SAM" id="MobiDB-lite"/>
    </source>
</evidence>
<feature type="domain" description="Chromo" evidence="5">
    <location>
        <begin position="271"/>
        <end position="327"/>
    </location>
</feature>
<reference evidence="7" key="1">
    <citation type="journal article" date="2013" name="Genome Announc.">
        <title>Draft genome sequence of the grapevine dieback fungus Eutypa lata UCR-EL1.</title>
        <authorList>
            <person name="Blanco-Ulate B."/>
            <person name="Rolshausen P.E."/>
            <person name="Cantu D."/>
        </authorList>
    </citation>
    <scope>NUCLEOTIDE SEQUENCE [LARGE SCALE GENOMIC DNA]</scope>
    <source>
        <strain evidence="7">UCR-EL1</strain>
    </source>
</reference>
<dbReference type="Pfam" id="PF00385">
    <property type="entry name" value="Chromo"/>
    <property type="match status" value="1"/>
</dbReference>
<dbReference type="PRINTS" id="PR00504">
    <property type="entry name" value="CHROMODOMAIN"/>
</dbReference>
<dbReference type="PANTHER" id="PTHR22812">
    <property type="entry name" value="CHROMOBOX PROTEIN"/>
    <property type="match status" value="1"/>
</dbReference>
<comment type="subunit">
    <text evidence="2">Component of the NuA4 histone acetyltransferase complex.</text>
</comment>
<dbReference type="Proteomes" id="UP000012174">
    <property type="component" value="Unassembled WGS sequence"/>
</dbReference>
<evidence type="ECO:0000259" key="5">
    <source>
        <dbReference type="PROSITE" id="PS50013"/>
    </source>
</evidence>
<dbReference type="InterPro" id="IPR051219">
    <property type="entry name" value="Heterochromatin_chromo-domain"/>
</dbReference>
<dbReference type="KEGG" id="ela:UCREL1_963"/>
<proteinExistence type="predicted"/>
<feature type="region of interest" description="Disordered" evidence="4">
    <location>
        <begin position="25"/>
        <end position="271"/>
    </location>
</feature>
<dbReference type="HOGENOM" id="CLU_850013_0_0_1"/>
<dbReference type="Gene3D" id="2.40.50.40">
    <property type="match status" value="1"/>
</dbReference>
<dbReference type="SUPFAM" id="SSF54160">
    <property type="entry name" value="Chromo domain-like"/>
    <property type="match status" value="1"/>
</dbReference>
<keyword evidence="7" id="KW-1185">Reference proteome</keyword>
<evidence type="ECO:0000313" key="7">
    <source>
        <dbReference type="Proteomes" id="UP000012174"/>
    </source>
</evidence>
<dbReference type="GO" id="GO:0006338">
    <property type="term" value="P:chromatin remodeling"/>
    <property type="evidence" value="ECO:0007669"/>
    <property type="project" value="UniProtKB-ARBA"/>
</dbReference>
<dbReference type="PROSITE" id="PS50013">
    <property type="entry name" value="CHROMO_2"/>
    <property type="match status" value="1"/>
</dbReference>
<dbReference type="OrthoDB" id="433924at2759"/>
<dbReference type="GO" id="GO:0005634">
    <property type="term" value="C:nucleus"/>
    <property type="evidence" value="ECO:0007669"/>
    <property type="project" value="UniProtKB-SubCell"/>
</dbReference>
<dbReference type="PROSITE" id="PS00598">
    <property type="entry name" value="CHROMO_1"/>
    <property type="match status" value="1"/>
</dbReference>
<feature type="compositionally biased region" description="Basic and acidic residues" evidence="4">
    <location>
        <begin position="93"/>
        <end position="110"/>
    </location>
</feature>